<evidence type="ECO:0000256" key="2">
    <source>
        <dbReference type="ARBA" id="ARBA00023163"/>
    </source>
</evidence>
<sequence>MSIVLELSIPGSDLSFGSLLDIAPEIRIRFDRVVPIGDGLFSYVWVNVPDQATFEGAMQRHSIAESFRFLQRENGECLYRVNWQPKTDPFLRCLGEVDAAVLRARGVANRWYFDLRFDTHDDVNHFQRRCSEQDVSISIERVVHESAGGQTSALLTPCQRQTIALALERGYFDVPRRTTMVELADELGVSDQAVSARIRRAMKRLGQQALSDVAELDTTQSRSTRL</sequence>
<dbReference type="Gene3D" id="1.10.10.10">
    <property type="entry name" value="Winged helix-like DNA-binding domain superfamily/Winged helix DNA-binding domain"/>
    <property type="match status" value="1"/>
</dbReference>
<dbReference type="GeneID" id="68858625"/>
<keyword evidence="1" id="KW-0805">Transcription regulation</keyword>
<feature type="domain" description="Bacterioopsin transcriptional activator GAF and HTH associated" evidence="4">
    <location>
        <begin position="5"/>
        <end position="134"/>
    </location>
</feature>
<evidence type="ECO:0000313" key="6">
    <source>
        <dbReference type="Proteomes" id="UP000663292"/>
    </source>
</evidence>
<dbReference type="InterPro" id="IPR007050">
    <property type="entry name" value="HTH_bacterioopsin"/>
</dbReference>
<dbReference type="InterPro" id="IPR013324">
    <property type="entry name" value="RNA_pol_sigma_r3/r4-like"/>
</dbReference>
<name>A0A897NLZ0_9EURY</name>
<protein>
    <submittedName>
        <fullName evidence="5">Transcriptional regulator, contains HTH domain</fullName>
    </submittedName>
</protein>
<reference evidence="5 6" key="1">
    <citation type="submission" date="2020-11" db="EMBL/GenBank/DDBJ databases">
        <title>Carbohydrate-dependent, anaerobic sulfur respiration: A novel catabolism in halophilic archaea.</title>
        <authorList>
            <person name="Sorokin D.Y."/>
            <person name="Messina E."/>
            <person name="Smedile F."/>
            <person name="La Cono V."/>
            <person name="Hallsworth J.E."/>
            <person name="Yakimov M.M."/>
        </authorList>
    </citation>
    <scope>NUCLEOTIDE SEQUENCE [LARGE SCALE GENOMIC DNA]</scope>
    <source>
        <strain evidence="5 6">HSR-Est</strain>
    </source>
</reference>
<keyword evidence="6" id="KW-1185">Reference proteome</keyword>
<dbReference type="Pfam" id="PF04967">
    <property type="entry name" value="HTH_10"/>
    <property type="match status" value="1"/>
</dbReference>
<evidence type="ECO:0000313" key="5">
    <source>
        <dbReference type="EMBL" id="QSG15510.1"/>
    </source>
</evidence>
<accession>A0A897NLZ0</accession>
<organism evidence="5 6">
    <name type="scientific">Halapricum desulfuricans</name>
    <dbReference type="NCBI Taxonomy" id="2841257"/>
    <lineage>
        <taxon>Archaea</taxon>
        <taxon>Methanobacteriati</taxon>
        <taxon>Methanobacteriota</taxon>
        <taxon>Stenosarchaea group</taxon>
        <taxon>Halobacteria</taxon>
        <taxon>Halobacteriales</taxon>
        <taxon>Haloarculaceae</taxon>
        <taxon>Halapricum</taxon>
    </lineage>
</organism>
<dbReference type="EMBL" id="CP064791">
    <property type="protein sequence ID" value="QSG15510.1"/>
    <property type="molecule type" value="Genomic_DNA"/>
</dbReference>
<dbReference type="PANTHER" id="PTHR34236">
    <property type="entry name" value="DIMETHYL SULFOXIDE REDUCTASE TRANSCRIPTIONAL ACTIVATOR"/>
    <property type="match status" value="1"/>
</dbReference>
<dbReference type="Proteomes" id="UP000663292">
    <property type="component" value="Chromosome"/>
</dbReference>
<evidence type="ECO:0000259" key="4">
    <source>
        <dbReference type="Pfam" id="PF15915"/>
    </source>
</evidence>
<dbReference type="Pfam" id="PF15915">
    <property type="entry name" value="BAT"/>
    <property type="match status" value="1"/>
</dbReference>
<evidence type="ECO:0000259" key="3">
    <source>
        <dbReference type="Pfam" id="PF04967"/>
    </source>
</evidence>
<proteinExistence type="predicted"/>
<dbReference type="PANTHER" id="PTHR34236:SF1">
    <property type="entry name" value="DIMETHYL SULFOXIDE REDUCTASE TRANSCRIPTIONAL ACTIVATOR"/>
    <property type="match status" value="1"/>
</dbReference>
<dbReference type="InterPro" id="IPR031803">
    <property type="entry name" value="BAT_GAF/HTH-assoc"/>
</dbReference>
<dbReference type="SUPFAM" id="SSF88659">
    <property type="entry name" value="Sigma3 and sigma4 domains of RNA polymerase sigma factors"/>
    <property type="match status" value="1"/>
</dbReference>
<feature type="domain" description="HTH bat-type" evidence="3">
    <location>
        <begin position="155"/>
        <end position="205"/>
    </location>
</feature>
<dbReference type="AlphaFoldDB" id="A0A897NLZ0"/>
<evidence type="ECO:0000256" key="1">
    <source>
        <dbReference type="ARBA" id="ARBA00023015"/>
    </source>
</evidence>
<gene>
    <name evidence="5" type="ORF">HSEST_1991</name>
</gene>
<dbReference type="InterPro" id="IPR036388">
    <property type="entry name" value="WH-like_DNA-bd_sf"/>
</dbReference>
<keyword evidence="2" id="KW-0804">Transcription</keyword>
<dbReference type="RefSeq" id="WP_229120778.1">
    <property type="nucleotide sequence ID" value="NZ_CP064791.1"/>
</dbReference>